<dbReference type="EMBL" id="KZ679680">
    <property type="protein sequence ID" value="PTB55024.1"/>
    <property type="molecule type" value="Genomic_DNA"/>
</dbReference>
<gene>
    <name evidence="2" type="ORF">M431DRAFT_436109</name>
</gene>
<keyword evidence="3" id="KW-1185">Reference proteome</keyword>
<protein>
    <submittedName>
        <fullName evidence="2">Uncharacterized protein</fullName>
    </submittedName>
</protein>
<reference evidence="2 3" key="1">
    <citation type="submission" date="2016-07" db="EMBL/GenBank/DDBJ databases">
        <title>Multiple horizontal gene transfer events from other fungi enriched the ability of initially mycotrophic Trichoderma (Ascomycota) to feed on dead plant biomass.</title>
        <authorList>
            <consortium name="DOE Joint Genome Institute"/>
            <person name="Aerts A."/>
            <person name="Atanasova L."/>
            <person name="Chenthamara K."/>
            <person name="Zhang J."/>
            <person name="Grujic M."/>
            <person name="Henrissat B."/>
            <person name="Kuo A."/>
            <person name="Salamov A."/>
            <person name="Lipzen A."/>
            <person name="Labutti K."/>
            <person name="Barry K."/>
            <person name="Miao Y."/>
            <person name="Rahimi M.J."/>
            <person name="Shen Q."/>
            <person name="Grigoriev I.V."/>
            <person name="Kubicek C.P."/>
            <person name="Druzhinina I.S."/>
        </authorList>
    </citation>
    <scope>NUCLEOTIDE SEQUENCE [LARGE SCALE GENOMIC DNA]</scope>
    <source>
        <strain evidence="2 3">CBS 226.95</strain>
    </source>
</reference>
<evidence type="ECO:0000313" key="2">
    <source>
        <dbReference type="EMBL" id="PTB55024.1"/>
    </source>
</evidence>
<evidence type="ECO:0000313" key="3">
    <source>
        <dbReference type="Proteomes" id="UP000241690"/>
    </source>
</evidence>
<sequence length="162" mass="18973">MHGSFAPTQCSSHSPHSRLLEDYYDILLASRLSNWLLINTDQFCRVKWWIGREHNRYMYVTLHRLTNTLLEHADLTRAGSCLLSPWGLFPHAGIISQEINMRCHTGKYGSFVSIRASSEGCNRPQRLSCWATGNIGSQWEAMEERPRMRRRKKRKTRKQKRP</sequence>
<organism evidence="2 3">
    <name type="scientific">Trichoderma harzianum CBS 226.95</name>
    <dbReference type="NCBI Taxonomy" id="983964"/>
    <lineage>
        <taxon>Eukaryota</taxon>
        <taxon>Fungi</taxon>
        <taxon>Dikarya</taxon>
        <taxon>Ascomycota</taxon>
        <taxon>Pezizomycotina</taxon>
        <taxon>Sordariomycetes</taxon>
        <taxon>Hypocreomycetidae</taxon>
        <taxon>Hypocreales</taxon>
        <taxon>Hypocreaceae</taxon>
        <taxon>Trichoderma</taxon>
    </lineage>
</organism>
<accession>A0A2T4AD59</accession>
<feature type="region of interest" description="Disordered" evidence="1">
    <location>
        <begin position="141"/>
        <end position="162"/>
    </location>
</feature>
<dbReference type="AlphaFoldDB" id="A0A2T4AD59"/>
<feature type="compositionally biased region" description="Basic residues" evidence="1">
    <location>
        <begin position="147"/>
        <end position="162"/>
    </location>
</feature>
<proteinExistence type="predicted"/>
<name>A0A2T4AD59_TRIHA</name>
<dbReference type="RefSeq" id="XP_024774701.1">
    <property type="nucleotide sequence ID" value="XM_024915145.1"/>
</dbReference>
<dbReference type="GeneID" id="36623711"/>
<evidence type="ECO:0000256" key="1">
    <source>
        <dbReference type="SAM" id="MobiDB-lite"/>
    </source>
</evidence>
<dbReference type="Proteomes" id="UP000241690">
    <property type="component" value="Unassembled WGS sequence"/>
</dbReference>